<protein>
    <submittedName>
        <fullName evidence="2">Uncharacterized protein</fullName>
    </submittedName>
</protein>
<evidence type="ECO:0000256" key="1">
    <source>
        <dbReference type="SAM" id="Phobius"/>
    </source>
</evidence>
<accession>A0A2N3L210</accession>
<comment type="caution">
    <text evidence="2">The sequence shown here is derived from an EMBL/GenBank/DDBJ whole genome shotgun (WGS) entry which is preliminary data.</text>
</comment>
<keyword evidence="1" id="KW-1133">Transmembrane helix</keyword>
<feature type="transmembrane region" description="Helical" evidence="1">
    <location>
        <begin position="12"/>
        <end position="32"/>
    </location>
</feature>
<evidence type="ECO:0000313" key="3">
    <source>
        <dbReference type="Proteomes" id="UP000233332"/>
    </source>
</evidence>
<organism evidence="2 3">
    <name type="scientific">Thalassospira lohafexi</name>
    <dbReference type="NCBI Taxonomy" id="744227"/>
    <lineage>
        <taxon>Bacteria</taxon>
        <taxon>Pseudomonadati</taxon>
        <taxon>Pseudomonadota</taxon>
        <taxon>Alphaproteobacteria</taxon>
        <taxon>Rhodospirillales</taxon>
        <taxon>Thalassospiraceae</taxon>
        <taxon>Thalassospira</taxon>
    </lineage>
</organism>
<dbReference type="SUPFAM" id="SSF52096">
    <property type="entry name" value="ClpP/crotonase"/>
    <property type="match status" value="1"/>
</dbReference>
<feature type="transmembrane region" description="Helical" evidence="1">
    <location>
        <begin position="52"/>
        <end position="72"/>
    </location>
</feature>
<keyword evidence="1" id="KW-0472">Membrane</keyword>
<dbReference type="RefSeq" id="WP_101304371.1">
    <property type="nucleotide sequence ID" value="NZ_NXGX01000008.1"/>
</dbReference>
<feature type="transmembrane region" description="Helical" evidence="1">
    <location>
        <begin position="84"/>
        <end position="105"/>
    </location>
</feature>
<dbReference type="InterPro" id="IPR029045">
    <property type="entry name" value="ClpP/crotonase-like_dom_sf"/>
</dbReference>
<dbReference type="AlphaFoldDB" id="A0A2N3L210"/>
<proteinExistence type="predicted"/>
<evidence type="ECO:0000313" key="2">
    <source>
        <dbReference type="EMBL" id="PKR56854.1"/>
    </source>
</evidence>
<dbReference type="Gene3D" id="3.90.226.10">
    <property type="entry name" value="2-enoyl-CoA Hydratase, Chain A, domain 1"/>
    <property type="match status" value="1"/>
</dbReference>
<dbReference type="Proteomes" id="UP000233332">
    <property type="component" value="Unassembled WGS sequence"/>
</dbReference>
<keyword evidence="1" id="KW-0812">Transmembrane</keyword>
<dbReference type="EMBL" id="NXGX01000008">
    <property type="protein sequence ID" value="PKR56854.1"/>
    <property type="molecule type" value="Genomic_DNA"/>
</dbReference>
<sequence>MRYIRDHWQGKHALIYALLINLVGLRALLLFADRYTLPPFIADRTDALMATILFIILGHGVVFVWQVVGVLCATGQQTSSLSGIWTVVAYGAIALCLAFTALSIATSFRALAPERFIVVSPTALEDARARQYTLSLSPDGKRIHIAGIFTLGMTQKLTALVDQTPTVTGVVLHSEGGHIYEGRGVAYLIRDRKLNTYVFDTCKSACTTAFIGGAKRHLGPNAQLGFHQYKLELQTPFPQYDLKGEQEKEIKFYRQQGISEDFLAQVFLAPSSGIWFPSTEDLVRSGVVDEVVGGE</sequence>
<name>A0A2N3L210_9PROT</name>
<gene>
    <name evidence="2" type="ORF">COO92_17850</name>
</gene>
<reference evidence="2 3" key="1">
    <citation type="submission" date="2017-09" db="EMBL/GenBank/DDBJ databases">
        <title>Biodiversity and function of Thalassospira species in the particle-attached aromatic-hydrocarbon-degrading consortia from the surface seawater of the China South Sea.</title>
        <authorList>
            <person name="Dong C."/>
            <person name="Lai Q."/>
            <person name="Shao Z."/>
        </authorList>
    </citation>
    <scope>NUCLEOTIDE SEQUENCE [LARGE SCALE GENOMIC DNA]</scope>
    <source>
        <strain evidence="2 3">139Z-12</strain>
    </source>
</reference>
<keyword evidence="3" id="KW-1185">Reference proteome</keyword>